<dbReference type="PANTHER" id="PTHR37167:SF1">
    <property type="entry name" value="1,4-DIHYDROXY-6-NAPHTOATE SYNTHASE"/>
    <property type="match status" value="1"/>
</dbReference>
<evidence type="ECO:0000256" key="1">
    <source>
        <dbReference type="ARBA" id="ARBA00004863"/>
    </source>
</evidence>
<gene>
    <name evidence="4" type="primary">mqnD</name>
    <name evidence="5" type="ORF">SAMN05660226_02734</name>
</gene>
<sequence>MKLSLGFSPCPNDTFIFDALIHHKIDTEGLEFEVFYEDVETLNQKAFQGELAVTKLSYHAYAYAVTHYVLLDAGSALGFGVGPLLICRRSELAEQLSAVAVGQHASSIGPSPADGLIVGIPGRYTTANFLLGLAFPGLKNKREMVFSDIERALVEGSIDLGLIIHENRFTYQDKGLHKVIDLGDYWEKMTQAPIPLGGIVVKRQLPDEVKRRIERTIRRSVEYAFANPTSGIDFIRSHAQEMSEDVMYKHIELYVNRFSLTLGTEGRLAIQTLFDKAWELGVVPRPTKGLFLL</sequence>
<evidence type="ECO:0000313" key="5">
    <source>
        <dbReference type="EMBL" id="SKB69720.1"/>
    </source>
</evidence>
<evidence type="ECO:0000313" key="6">
    <source>
        <dbReference type="Proteomes" id="UP000190541"/>
    </source>
</evidence>
<proteinExistence type="inferred from homology"/>
<evidence type="ECO:0000256" key="2">
    <source>
        <dbReference type="ARBA" id="ARBA00022428"/>
    </source>
</evidence>
<dbReference type="GO" id="GO:0009234">
    <property type="term" value="P:menaquinone biosynthetic process"/>
    <property type="evidence" value="ECO:0007669"/>
    <property type="project" value="UniProtKB-UniRule"/>
</dbReference>
<dbReference type="CDD" id="cd13635">
    <property type="entry name" value="PBP2_Ttha1568_Mqnd"/>
    <property type="match status" value="1"/>
</dbReference>
<organism evidence="5 6">
    <name type="scientific">Parapedobacter luteus</name>
    <dbReference type="NCBI Taxonomy" id="623280"/>
    <lineage>
        <taxon>Bacteria</taxon>
        <taxon>Pseudomonadati</taxon>
        <taxon>Bacteroidota</taxon>
        <taxon>Sphingobacteriia</taxon>
        <taxon>Sphingobacteriales</taxon>
        <taxon>Sphingobacteriaceae</taxon>
        <taxon>Parapedobacter</taxon>
    </lineage>
</organism>
<dbReference type="UniPathway" id="UPA00079"/>
<comment type="function">
    <text evidence="4">Catalyzes the conversion of cyclic dehypoxanthine futalosine (cyclic DHFL) into 1,4-dihydroxy-6-naphthoate, a step in the biosynthesis of menaquinone (MK, vitamin K2).</text>
</comment>
<evidence type="ECO:0000256" key="4">
    <source>
        <dbReference type="HAMAP-Rule" id="MF_00996"/>
    </source>
</evidence>
<protein>
    <recommendedName>
        <fullName evidence="4">1,4-dihydroxy-6-naphtoate synthase</fullName>
        <ecNumber evidence="4">4.1.99.29</ecNumber>
    </recommendedName>
    <alternativeName>
        <fullName evidence="4">Menaquinone biosynthetic enzyme MqnD</fullName>
    </alternativeName>
</protein>
<dbReference type="InterPro" id="IPR030869">
    <property type="entry name" value="MqnD"/>
</dbReference>
<dbReference type="OrthoDB" id="9809439at2"/>
<keyword evidence="3 4" id="KW-0456">Lyase</keyword>
<feature type="binding site" evidence="4">
    <location>
        <begin position="55"/>
        <end position="57"/>
    </location>
    <ligand>
        <name>substrate</name>
    </ligand>
</feature>
<dbReference type="SUPFAM" id="SSF53850">
    <property type="entry name" value="Periplasmic binding protein-like II"/>
    <property type="match status" value="1"/>
</dbReference>
<accession>A0A1T5DDZ6</accession>
<comment type="similarity">
    <text evidence="4">Belongs to the MqnA/MqnD family. MqnD subfamily.</text>
</comment>
<dbReference type="PANTHER" id="PTHR37167">
    <property type="entry name" value="1,4-DIHYDROXY-6-NAPHTOATE SYNTHASE"/>
    <property type="match status" value="1"/>
</dbReference>
<dbReference type="EC" id="4.1.99.29" evidence="4"/>
<dbReference type="Pfam" id="PF02621">
    <property type="entry name" value="VitK2_biosynth"/>
    <property type="match status" value="1"/>
</dbReference>
<keyword evidence="6" id="KW-1185">Reference proteome</keyword>
<dbReference type="Proteomes" id="UP000190541">
    <property type="component" value="Unassembled WGS sequence"/>
</dbReference>
<dbReference type="EMBL" id="FUYS01000006">
    <property type="protein sequence ID" value="SKB69720.1"/>
    <property type="molecule type" value="Genomic_DNA"/>
</dbReference>
<comment type="catalytic activity">
    <reaction evidence="4">
        <text>cyclic dehypoxanthinylfutalosinate = 1,4-dihydroxy-6-naphthoate + dihydroxyacetone</text>
        <dbReference type="Rhea" id="RHEA:33087"/>
        <dbReference type="ChEBI" id="CHEBI:16016"/>
        <dbReference type="ChEBI" id="CHEBI:64254"/>
        <dbReference type="ChEBI" id="CHEBI:64270"/>
        <dbReference type="EC" id="4.1.99.29"/>
    </reaction>
</comment>
<keyword evidence="2 4" id="KW-0474">Menaquinone biosynthesis</keyword>
<dbReference type="AlphaFoldDB" id="A0A1T5DDZ6"/>
<evidence type="ECO:0000256" key="3">
    <source>
        <dbReference type="ARBA" id="ARBA00023239"/>
    </source>
</evidence>
<dbReference type="HAMAP" id="MF_00996">
    <property type="entry name" value="MqnD"/>
    <property type="match status" value="1"/>
</dbReference>
<dbReference type="GO" id="GO:0016830">
    <property type="term" value="F:carbon-carbon lyase activity"/>
    <property type="evidence" value="ECO:0007669"/>
    <property type="project" value="UniProtKB-UniRule"/>
</dbReference>
<dbReference type="STRING" id="623280.SAMN05660226_02734"/>
<feature type="binding site" evidence="4">
    <location>
        <begin position="126"/>
        <end position="127"/>
    </location>
    <ligand>
        <name>substrate</name>
    </ligand>
</feature>
<name>A0A1T5DDZ6_9SPHI</name>
<dbReference type="Gene3D" id="3.40.190.10">
    <property type="entry name" value="Periplasmic binding protein-like II"/>
    <property type="match status" value="2"/>
</dbReference>
<reference evidence="5 6" key="1">
    <citation type="submission" date="2017-02" db="EMBL/GenBank/DDBJ databases">
        <authorList>
            <person name="Peterson S.W."/>
        </authorList>
    </citation>
    <scope>NUCLEOTIDE SEQUENCE [LARGE SCALE GENOMIC DNA]</scope>
    <source>
        <strain evidence="5 6">DSM 22899</strain>
    </source>
</reference>
<dbReference type="InterPro" id="IPR003773">
    <property type="entry name" value="Menaquinone_biosynth"/>
</dbReference>
<feature type="active site" description="Proton acceptor" evidence="4">
    <location>
        <position position="165"/>
    </location>
</feature>
<comment type="pathway">
    <text evidence="1 4">Quinol/quinone metabolism; menaquinone biosynthesis.</text>
</comment>
<dbReference type="RefSeq" id="WP_079717409.1">
    <property type="nucleotide sequence ID" value="NZ_FUYS01000006.1"/>
</dbReference>